<dbReference type="Proteomes" id="UP000466931">
    <property type="component" value="Chromosome"/>
</dbReference>
<dbReference type="CDD" id="cd12797">
    <property type="entry name" value="M23_peptidase"/>
    <property type="match status" value="1"/>
</dbReference>
<evidence type="ECO:0000313" key="2">
    <source>
        <dbReference type="EMBL" id="BBZ35878.1"/>
    </source>
</evidence>
<evidence type="ECO:0000259" key="1">
    <source>
        <dbReference type="Pfam" id="PF01551"/>
    </source>
</evidence>
<sequence>MTRPLPRRLLQCAATLLVVTGMAACSSDPATTETTATSTAPPMPTPLIGSVLAPPIPVPATDGRTHLAYELVLTNALPGNATLNSLTAKTGDRSLLTLSGDNLKYWTRALGDTATPTTVIPAGGTAIVWLDVVVDNGAEPPSDITHSVDLTVSKPIPGLVPAKVTQPVAPVTVATRKPVAIDPPLDGANWVDANGCCGTSSHRMALNPINGALWAAERFAIDYVQMTDDFRLFSGDPTKLESYAFFAAPIRAVGPGKVVAVVDNLPEQVPSKTPSGLPLDQYGGNHVVQDLGDGNYAFYGHLKPGSISVKAGEDLEPGQQIAELGNSGNTTAPHLHFHVMDNPDPLAANGLPFVIKSFRLDERLASAESVNKLFTGQPAPLQPGFAARDEVEVLPLDRDVMTYSVAQ</sequence>
<dbReference type="InterPro" id="IPR016047">
    <property type="entry name" value="M23ase_b-sheet_dom"/>
</dbReference>
<organism evidence="2 3">
    <name type="scientific">Mycolicibacterium confluentis</name>
    <dbReference type="NCBI Taxonomy" id="28047"/>
    <lineage>
        <taxon>Bacteria</taxon>
        <taxon>Bacillati</taxon>
        <taxon>Actinomycetota</taxon>
        <taxon>Actinomycetes</taxon>
        <taxon>Mycobacteriales</taxon>
        <taxon>Mycobacteriaceae</taxon>
        <taxon>Mycolicibacterium</taxon>
    </lineage>
</organism>
<dbReference type="GO" id="GO:0004222">
    <property type="term" value="F:metalloendopeptidase activity"/>
    <property type="evidence" value="ECO:0007669"/>
    <property type="project" value="TreeGrafter"/>
</dbReference>
<dbReference type="PROSITE" id="PS51257">
    <property type="entry name" value="PROKAR_LIPOPROTEIN"/>
    <property type="match status" value="1"/>
</dbReference>
<dbReference type="RefSeq" id="WP_085157045.1">
    <property type="nucleotide sequence ID" value="NZ_AP022612.1"/>
</dbReference>
<feature type="domain" description="M23ase beta-sheet core" evidence="1">
    <location>
        <begin position="248"/>
        <end position="345"/>
    </location>
</feature>
<dbReference type="SUPFAM" id="SSF51261">
    <property type="entry name" value="Duplicated hybrid motif"/>
    <property type="match status" value="1"/>
</dbReference>
<reference evidence="2" key="2">
    <citation type="submission" date="2020-02" db="EMBL/GenBank/DDBJ databases">
        <authorList>
            <person name="Matsumoto Y."/>
            <person name="Motooka D."/>
            <person name="Nakamura S."/>
        </authorList>
    </citation>
    <scope>NUCLEOTIDE SEQUENCE</scope>
    <source>
        <strain evidence="2">JCM 13671</strain>
    </source>
</reference>
<proteinExistence type="predicted"/>
<protein>
    <submittedName>
        <fullName evidence="2">Peptidase M23</fullName>
    </submittedName>
</protein>
<dbReference type="Gene3D" id="2.70.70.10">
    <property type="entry name" value="Glucose Permease (Domain IIA)"/>
    <property type="match status" value="1"/>
</dbReference>
<keyword evidence="3" id="KW-1185">Reference proteome</keyword>
<evidence type="ECO:0000313" key="3">
    <source>
        <dbReference type="Proteomes" id="UP000466931"/>
    </source>
</evidence>
<dbReference type="PANTHER" id="PTHR21666:SF270">
    <property type="entry name" value="MUREIN HYDROLASE ACTIVATOR ENVC"/>
    <property type="match status" value="1"/>
</dbReference>
<dbReference type="InterPro" id="IPR050570">
    <property type="entry name" value="Cell_wall_metabolism_enzyme"/>
</dbReference>
<accession>A0A7I7Y2J4</accession>
<reference evidence="2" key="1">
    <citation type="journal article" date="2019" name="Emerg. Microbes Infect.">
        <title>Comprehensive subspecies identification of 175 nontuberculous mycobacteria species based on 7547 genomic profiles.</title>
        <authorList>
            <person name="Matsumoto Y."/>
            <person name="Kinjo T."/>
            <person name="Motooka D."/>
            <person name="Nabeya D."/>
            <person name="Jung N."/>
            <person name="Uechi K."/>
            <person name="Horii T."/>
            <person name="Iida T."/>
            <person name="Fujita J."/>
            <person name="Nakamura S."/>
        </authorList>
    </citation>
    <scope>NUCLEOTIDE SEQUENCE [LARGE SCALE GENOMIC DNA]</scope>
    <source>
        <strain evidence="2">JCM 13671</strain>
    </source>
</reference>
<name>A0A7I7Y2J4_9MYCO</name>
<gene>
    <name evidence="2" type="ORF">MCNF_44830</name>
</gene>
<dbReference type="EMBL" id="AP022612">
    <property type="protein sequence ID" value="BBZ35878.1"/>
    <property type="molecule type" value="Genomic_DNA"/>
</dbReference>
<dbReference type="PANTHER" id="PTHR21666">
    <property type="entry name" value="PEPTIDASE-RELATED"/>
    <property type="match status" value="1"/>
</dbReference>
<dbReference type="AlphaFoldDB" id="A0A7I7Y2J4"/>
<dbReference type="Pfam" id="PF01551">
    <property type="entry name" value="Peptidase_M23"/>
    <property type="match status" value="1"/>
</dbReference>
<dbReference type="InterPro" id="IPR011055">
    <property type="entry name" value="Dup_hybrid_motif"/>
</dbReference>